<sequence>MENDLRKIPGIGKNMEQHLLDIGINCVKDLVGKDPEVLFERDCILKGLADDRCVLYVFRLAVYYAENEAREQEKLKWWYWKDKEYHPQKG</sequence>
<keyword evidence="2" id="KW-1185">Reference proteome</keyword>
<dbReference type="GeneID" id="95757000"/>
<evidence type="ECO:0000313" key="2">
    <source>
        <dbReference type="Proteomes" id="UP001205919"/>
    </source>
</evidence>
<proteinExistence type="predicted"/>
<dbReference type="Pfam" id="PF11731">
    <property type="entry name" value="Cdd1"/>
    <property type="match status" value="1"/>
</dbReference>
<protein>
    <submittedName>
        <fullName evidence="1">Helix-hairpin-helix domain-containing protein</fullName>
    </submittedName>
</protein>
<evidence type="ECO:0000313" key="1">
    <source>
        <dbReference type="EMBL" id="MCQ4813100.1"/>
    </source>
</evidence>
<dbReference type="Gene3D" id="1.10.150.20">
    <property type="entry name" value="5' to 3' exonuclease, C-terminal subdomain"/>
    <property type="match status" value="1"/>
</dbReference>
<dbReference type="InterPro" id="IPR021725">
    <property type="entry name" value="Cdd1"/>
</dbReference>
<dbReference type="AlphaFoldDB" id="A0AAW5K1R5"/>
<dbReference type="Proteomes" id="UP001205919">
    <property type="component" value="Unassembled WGS sequence"/>
</dbReference>
<organism evidence="1 2">
    <name type="scientific">Cloacibacillus evryensis</name>
    <dbReference type="NCBI Taxonomy" id="508460"/>
    <lineage>
        <taxon>Bacteria</taxon>
        <taxon>Thermotogati</taxon>
        <taxon>Synergistota</taxon>
        <taxon>Synergistia</taxon>
        <taxon>Synergistales</taxon>
        <taxon>Synergistaceae</taxon>
        <taxon>Cloacibacillus</taxon>
    </lineage>
</organism>
<gene>
    <name evidence="1" type="ORF">NE630_01525</name>
</gene>
<name>A0AAW5K1R5_9BACT</name>
<reference evidence="1 2" key="1">
    <citation type="submission" date="2022-06" db="EMBL/GenBank/DDBJ databases">
        <title>Isolation of gut microbiota from human fecal samples.</title>
        <authorList>
            <person name="Pamer E.G."/>
            <person name="Barat B."/>
            <person name="Waligurski E."/>
            <person name="Medina S."/>
            <person name="Paddock L."/>
            <person name="Mostad J."/>
        </authorList>
    </citation>
    <scope>NUCLEOTIDE SEQUENCE [LARGE SCALE GENOMIC DNA]</scope>
    <source>
        <strain evidence="1 2">DFI.9.90</strain>
    </source>
</reference>
<comment type="caution">
    <text evidence="1">The sequence shown here is derived from an EMBL/GenBank/DDBJ whole genome shotgun (WGS) entry which is preliminary data.</text>
</comment>
<dbReference type="EMBL" id="JANFYT010000002">
    <property type="protein sequence ID" value="MCQ4813100.1"/>
    <property type="molecule type" value="Genomic_DNA"/>
</dbReference>
<dbReference type="RefSeq" id="WP_034443815.1">
    <property type="nucleotide sequence ID" value="NZ_CATXDJ010000023.1"/>
</dbReference>
<accession>A0AAW5K1R5</accession>